<protein>
    <submittedName>
        <fullName evidence="3">Uncharacterized protein with LGFP repeats</fullName>
    </submittedName>
</protein>
<sequence length="528" mass="55229">MRTSSKVAAAAVAVALLGSSGVAAAAPGSRSESPLRVSVRCAQGLIRLDVAWRAAPGAQAHRITTDRGAAASPRAEGAGWQDAHVRLEAPDGPATVRLSADDVELGHRDVVVPRCDGWDGLQGYLSSGAADPGSPQSVGTLSGRTSEGHAGTVVHEASAGDVVVLGDGTTHVVRGRADEYWRAAGGARGWLHDPTSSEVETADGSGSSTTFQNGSVWWSPASGTHSVRGPGYGVGLDGTTWNPGPGYPTDDGTDVLRGDGSLVGTYQRFENAVHYRWIAGSGYVFRGPVLDTYAATGYEGGRLGWVVSSPEAFRYGGGLSNEPDSWRQRFQFGAIYAPLGGTVTPHVVEGAIAAYYQGRDTSDFSLVRRFGYPVTDELSTPDGVGRYTRFARDTSIYWSPATGAHEVVGGGFGFLGYWASRGWERSTLGYPAASEVALTQPNGFGTTGAVQRFSGGNAYARWDAGANAHRTATVRGAFLSTWGALGWEASALGYPTSEEFPVPGGVRQTFEGGRLDLDTATGRVDVTR</sequence>
<organism evidence="3 4">
    <name type="scientific">Kineococcus radiotolerans</name>
    <dbReference type="NCBI Taxonomy" id="131568"/>
    <lineage>
        <taxon>Bacteria</taxon>
        <taxon>Bacillati</taxon>
        <taxon>Actinomycetota</taxon>
        <taxon>Actinomycetes</taxon>
        <taxon>Kineosporiales</taxon>
        <taxon>Kineosporiaceae</taxon>
        <taxon>Kineococcus</taxon>
    </lineage>
</organism>
<reference evidence="3 4" key="2">
    <citation type="submission" date="2020-08" db="EMBL/GenBank/DDBJ databases">
        <authorList>
            <person name="Partida-Martinez L."/>
            <person name="Huntemann M."/>
            <person name="Clum A."/>
            <person name="Wang J."/>
            <person name="Palaniappan K."/>
            <person name="Ritter S."/>
            <person name="Chen I.-M."/>
            <person name="Stamatis D."/>
            <person name="Reddy T."/>
            <person name="O'Malley R."/>
            <person name="Daum C."/>
            <person name="Shapiro N."/>
            <person name="Ivanova N."/>
            <person name="Kyrpides N."/>
            <person name="Woyke T."/>
        </authorList>
    </citation>
    <scope>NUCLEOTIDE SEQUENCE [LARGE SCALE GENOMIC DNA]</scope>
    <source>
        <strain evidence="3 4">AS2.23</strain>
    </source>
</reference>
<dbReference type="InterPro" id="IPR013207">
    <property type="entry name" value="LGFP"/>
</dbReference>
<keyword evidence="2" id="KW-0732">Signal</keyword>
<dbReference type="Proteomes" id="UP000533269">
    <property type="component" value="Unassembled WGS sequence"/>
</dbReference>
<feature type="chain" id="PRO_5031188190" evidence="2">
    <location>
        <begin position="26"/>
        <end position="528"/>
    </location>
</feature>
<dbReference type="EMBL" id="JACHVY010000002">
    <property type="protein sequence ID" value="MBB2901730.1"/>
    <property type="molecule type" value="Genomic_DNA"/>
</dbReference>
<reference evidence="3 4" key="1">
    <citation type="submission" date="2020-08" db="EMBL/GenBank/DDBJ databases">
        <title>The Agave Microbiome: Exploring the role of microbial communities in plant adaptations to desert environments.</title>
        <authorList>
            <person name="Partida-Martinez L.P."/>
        </authorList>
    </citation>
    <scope>NUCLEOTIDE SEQUENCE [LARGE SCALE GENOMIC DNA]</scope>
    <source>
        <strain evidence="3 4">AS2.23</strain>
    </source>
</reference>
<evidence type="ECO:0000313" key="3">
    <source>
        <dbReference type="EMBL" id="MBB2901730.1"/>
    </source>
</evidence>
<accession>A0A7W4TMN3</accession>
<comment type="caution">
    <text evidence="3">The sequence shown here is derived from an EMBL/GenBank/DDBJ whole genome shotgun (WGS) entry which is preliminary data.</text>
</comment>
<evidence type="ECO:0000256" key="1">
    <source>
        <dbReference type="SAM" id="MobiDB-lite"/>
    </source>
</evidence>
<proteinExistence type="predicted"/>
<gene>
    <name evidence="3" type="ORF">FHR75_002545</name>
</gene>
<feature type="compositionally biased region" description="Polar residues" evidence="1">
    <location>
        <begin position="134"/>
        <end position="145"/>
    </location>
</feature>
<dbReference type="AlphaFoldDB" id="A0A7W4TMN3"/>
<name>A0A7W4TMN3_KINRA</name>
<evidence type="ECO:0000313" key="4">
    <source>
        <dbReference type="Proteomes" id="UP000533269"/>
    </source>
</evidence>
<dbReference type="Pfam" id="PF08310">
    <property type="entry name" value="LGFP"/>
    <property type="match status" value="4"/>
</dbReference>
<evidence type="ECO:0000256" key="2">
    <source>
        <dbReference type="SAM" id="SignalP"/>
    </source>
</evidence>
<dbReference type="RefSeq" id="WP_183391723.1">
    <property type="nucleotide sequence ID" value="NZ_JACHVY010000002.1"/>
</dbReference>
<feature type="signal peptide" evidence="2">
    <location>
        <begin position="1"/>
        <end position="25"/>
    </location>
</feature>
<feature type="region of interest" description="Disordered" evidence="1">
    <location>
        <begin position="127"/>
        <end position="149"/>
    </location>
</feature>